<dbReference type="RefSeq" id="WP_073048813.1">
    <property type="nucleotide sequence ID" value="NZ_FQZL01000008.1"/>
</dbReference>
<protein>
    <submittedName>
        <fullName evidence="7">Arginine utilization regulatory protein</fullName>
    </submittedName>
</protein>
<dbReference type="InterPro" id="IPR003593">
    <property type="entry name" value="AAA+_ATPase"/>
</dbReference>
<evidence type="ECO:0000256" key="2">
    <source>
        <dbReference type="ARBA" id="ARBA00022840"/>
    </source>
</evidence>
<dbReference type="PROSITE" id="PS00676">
    <property type="entry name" value="SIGMA54_INTERACT_2"/>
    <property type="match status" value="1"/>
</dbReference>
<evidence type="ECO:0000256" key="4">
    <source>
        <dbReference type="ARBA" id="ARBA00023163"/>
    </source>
</evidence>
<dbReference type="Proteomes" id="UP000184052">
    <property type="component" value="Unassembled WGS sequence"/>
</dbReference>
<evidence type="ECO:0000313" key="8">
    <source>
        <dbReference type="Proteomes" id="UP000184052"/>
    </source>
</evidence>
<proteinExistence type="predicted"/>
<keyword evidence="3" id="KW-0805">Transcription regulation</keyword>
<dbReference type="Pfam" id="PF25601">
    <property type="entry name" value="AAA_lid_14"/>
    <property type="match status" value="1"/>
</dbReference>
<evidence type="ECO:0000259" key="6">
    <source>
        <dbReference type="PROSITE" id="PS50112"/>
    </source>
</evidence>
<dbReference type="Gene3D" id="3.30.450.20">
    <property type="entry name" value="PAS domain"/>
    <property type="match status" value="1"/>
</dbReference>
<feature type="domain" description="Sigma-54 factor interaction" evidence="5">
    <location>
        <begin position="158"/>
        <end position="378"/>
    </location>
</feature>
<evidence type="ECO:0000256" key="3">
    <source>
        <dbReference type="ARBA" id="ARBA00023015"/>
    </source>
</evidence>
<evidence type="ECO:0000259" key="5">
    <source>
        <dbReference type="PROSITE" id="PS50045"/>
    </source>
</evidence>
<dbReference type="PROSITE" id="PS00675">
    <property type="entry name" value="SIGMA54_INTERACT_1"/>
    <property type="match status" value="1"/>
</dbReference>
<dbReference type="CDD" id="cd00009">
    <property type="entry name" value="AAA"/>
    <property type="match status" value="1"/>
</dbReference>
<keyword evidence="2" id="KW-0067">ATP-binding</keyword>
<dbReference type="PANTHER" id="PTHR32071">
    <property type="entry name" value="TRANSCRIPTIONAL REGULATORY PROTEIN"/>
    <property type="match status" value="1"/>
</dbReference>
<dbReference type="Pfam" id="PF02954">
    <property type="entry name" value="HTH_8"/>
    <property type="match status" value="1"/>
</dbReference>
<dbReference type="PROSITE" id="PS50045">
    <property type="entry name" value="SIGMA54_INTERACT_4"/>
    <property type="match status" value="1"/>
</dbReference>
<dbReference type="Gene3D" id="1.10.10.60">
    <property type="entry name" value="Homeodomain-like"/>
    <property type="match status" value="1"/>
</dbReference>
<name>A0A1M6F3N4_9FIRM</name>
<dbReference type="PRINTS" id="PR01590">
    <property type="entry name" value="HTHFIS"/>
</dbReference>
<dbReference type="PANTHER" id="PTHR32071:SF74">
    <property type="entry name" value="TRANSCRIPTIONAL ACTIVATOR ROCR"/>
    <property type="match status" value="1"/>
</dbReference>
<dbReference type="NCBIfam" id="TIGR00229">
    <property type="entry name" value="sensory_box"/>
    <property type="match status" value="1"/>
</dbReference>
<dbReference type="GO" id="GO:0005524">
    <property type="term" value="F:ATP binding"/>
    <property type="evidence" value="ECO:0007669"/>
    <property type="project" value="UniProtKB-KW"/>
</dbReference>
<dbReference type="Pfam" id="PF00158">
    <property type="entry name" value="Sigma54_activat"/>
    <property type="match status" value="1"/>
</dbReference>
<dbReference type="InterPro" id="IPR002197">
    <property type="entry name" value="HTH_Fis"/>
</dbReference>
<dbReference type="GO" id="GO:0006355">
    <property type="term" value="P:regulation of DNA-templated transcription"/>
    <property type="evidence" value="ECO:0007669"/>
    <property type="project" value="InterPro"/>
</dbReference>
<dbReference type="EMBL" id="FQZL01000008">
    <property type="protein sequence ID" value="SHI92291.1"/>
    <property type="molecule type" value="Genomic_DNA"/>
</dbReference>
<organism evidence="7 8">
    <name type="scientific">Dethiosulfatibacter aminovorans DSM 17477</name>
    <dbReference type="NCBI Taxonomy" id="1121476"/>
    <lineage>
        <taxon>Bacteria</taxon>
        <taxon>Bacillati</taxon>
        <taxon>Bacillota</taxon>
        <taxon>Tissierellia</taxon>
        <taxon>Dethiosulfatibacter</taxon>
    </lineage>
</organism>
<keyword evidence="8" id="KW-1185">Reference proteome</keyword>
<dbReference type="InterPro" id="IPR058031">
    <property type="entry name" value="AAA_lid_NorR"/>
</dbReference>
<dbReference type="PROSITE" id="PS50112">
    <property type="entry name" value="PAS"/>
    <property type="match status" value="1"/>
</dbReference>
<dbReference type="SUPFAM" id="SSF46689">
    <property type="entry name" value="Homeodomain-like"/>
    <property type="match status" value="1"/>
</dbReference>
<dbReference type="CDD" id="cd00130">
    <property type="entry name" value="PAS"/>
    <property type="match status" value="1"/>
</dbReference>
<dbReference type="SUPFAM" id="SSF52540">
    <property type="entry name" value="P-loop containing nucleoside triphosphate hydrolases"/>
    <property type="match status" value="1"/>
</dbReference>
<accession>A0A1M6F3N4</accession>
<keyword evidence="4" id="KW-0804">Transcription</keyword>
<dbReference type="InterPro" id="IPR002078">
    <property type="entry name" value="Sigma_54_int"/>
</dbReference>
<dbReference type="InterPro" id="IPR025662">
    <property type="entry name" value="Sigma_54_int_dom_ATP-bd_1"/>
</dbReference>
<dbReference type="Gene3D" id="3.40.50.300">
    <property type="entry name" value="P-loop containing nucleotide triphosphate hydrolases"/>
    <property type="match status" value="1"/>
</dbReference>
<dbReference type="Pfam" id="PF13426">
    <property type="entry name" value="PAS_9"/>
    <property type="match status" value="1"/>
</dbReference>
<dbReference type="STRING" id="1121476.SAMN02745751_01342"/>
<dbReference type="Gene3D" id="1.10.8.60">
    <property type="match status" value="1"/>
</dbReference>
<dbReference type="AlphaFoldDB" id="A0A1M6F3N4"/>
<evidence type="ECO:0000256" key="1">
    <source>
        <dbReference type="ARBA" id="ARBA00022741"/>
    </source>
</evidence>
<reference evidence="7 8" key="1">
    <citation type="submission" date="2016-11" db="EMBL/GenBank/DDBJ databases">
        <authorList>
            <person name="Jaros S."/>
            <person name="Januszkiewicz K."/>
            <person name="Wedrychowicz H."/>
        </authorList>
    </citation>
    <scope>NUCLEOTIDE SEQUENCE [LARGE SCALE GENOMIC DNA]</scope>
    <source>
        <strain evidence="7 8">DSM 17477</strain>
    </source>
</reference>
<dbReference type="InterPro" id="IPR009057">
    <property type="entry name" value="Homeodomain-like_sf"/>
</dbReference>
<dbReference type="FunFam" id="3.40.50.300:FF:000006">
    <property type="entry name" value="DNA-binding transcriptional regulator NtrC"/>
    <property type="match status" value="1"/>
</dbReference>
<keyword evidence="1" id="KW-0547">Nucleotide-binding</keyword>
<dbReference type="OrthoDB" id="5411866at2"/>
<sequence>MEELDRKLLLDIVLNNLDKGMAIINRNGEFIYYNRKIAELEGFEPEEVLGHHLQEMFPTDESSMLNVLENGIPIYNSLQEYINKNGKKIFSMVTDVPIISEGEIEGVVEFVHDIDQIKQIYQAIQSFEKSIDSVKRTKNDGMKKLHEFKDYKTLNFELLELLKKIEKLSLSRSNVLIYGETGTGKEIIAQSIHTSSERKNKPFVAQNCAAIPETLLESILFGTVKGSFTGSIERKGLFEKADGGTLLLDELNSMPMHLQSKLLRVIQEGYIRRVGGSSEIKVDVRVVATVNADPNVLIENCKLREDLFYRLSIISIYVPPLRSRSEDIEYLSKLFIDAENKFKNMNLKLSHEVLELFNTYDWKGNVRELKNIIESACNVAGDDKYIKLEHLPCYLIERLRSRNLLSDDNQVKSSYSDMVESFEKGIISEMLKKTEGNVSKASKLLKIKRQTLQHKIKKLNIR</sequence>
<dbReference type="SMART" id="SM00091">
    <property type="entry name" value="PAS"/>
    <property type="match status" value="1"/>
</dbReference>
<dbReference type="InterPro" id="IPR035965">
    <property type="entry name" value="PAS-like_dom_sf"/>
</dbReference>
<dbReference type="InterPro" id="IPR025943">
    <property type="entry name" value="Sigma_54_int_dom_ATP-bd_2"/>
</dbReference>
<gene>
    <name evidence="7" type="ORF">SAMN02745751_01342</name>
</gene>
<dbReference type="InterPro" id="IPR027417">
    <property type="entry name" value="P-loop_NTPase"/>
</dbReference>
<evidence type="ECO:0000313" key="7">
    <source>
        <dbReference type="EMBL" id="SHI92291.1"/>
    </source>
</evidence>
<dbReference type="SUPFAM" id="SSF55785">
    <property type="entry name" value="PYP-like sensor domain (PAS domain)"/>
    <property type="match status" value="1"/>
</dbReference>
<dbReference type="SMART" id="SM00382">
    <property type="entry name" value="AAA"/>
    <property type="match status" value="1"/>
</dbReference>
<dbReference type="GO" id="GO:0043565">
    <property type="term" value="F:sequence-specific DNA binding"/>
    <property type="evidence" value="ECO:0007669"/>
    <property type="project" value="InterPro"/>
</dbReference>
<feature type="domain" description="PAS" evidence="6">
    <location>
        <begin position="6"/>
        <end position="72"/>
    </location>
</feature>
<dbReference type="InterPro" id="IPR000014">
    <property type="entry name" value="PAS"/>
</dbReference>